<dbReference type="PANTHER" id="PTHR36437:SF2">
    <property type="entry name" value="GLYOXALASE_BLEOMYCIN RESISTANCE PROTEIN_DIOXYGENASE"/>
    <property type="match status" value="1"/>
</dbReference>
<proteinExistence type="predicted"/>
<accession>A0A9E7CYQ6</accession>
<dbReference type="SUPFAM" id="SSF54593">
    <property type="entry name" value="Glyoxalase/Bleomycin resistance protein/Dihydroxybiphenyl dioxygenase"/>
    <property type="match status" value="1"/>
</dbReference>
<dbReference type="AlphaFoldDB" id="A0A9E7CYQ6"/>
<dbReference type="OrthoDB" id="9796521at2"/>
<dbReference type="PANTHER" id="PTHR36437">
    <property type="entry name" value="GLYOXALASE/BLEOMYCIN RESISTANCE PROTEIN/DIOXYGENASE"/>
    <property type="match status" value="1"/>
</dbReference>
<evidence type="ECO:0000313" key="3">
    <source>
        <dbReference type="Proteomes" id="UP000829401"/>
    </source>
</evidence>
<dbReference type="InterPro" id="IPR029068">
    <property type="entry name" value="Glyas_Bleomycin-R_OHBP_Dase"/>
</dbReference>
<reference evidence="3" key="1">
    <citation type="journal article" date="2022" name="G3 (Bethesda)">
        <title>Unveiling the complete genome sequence of Alicyclobacillus acidoterrestris DSM 3922T, a taint-producing strain.</title>
        <authorList>
            <person name="Leonardo I.C."/>
            <person name="Barreto Crespo M.T."/>
            <person name="Gaspar F.B."/>
        </authorList>
    </citation>
    <scope>NUCLEOTIDE SEQUENCE [LARGE SCALE GENOMIC DNA]</scope>
    <source>
        <strain evidence="3">DSM 3922</strain>
    </source>
</reference>
<dbReference type="EMBL" id="CP080467">
    <property type="protein sequence ID" value="UNO49341.1"/>
    <property type="molecule type" value="Genomic_DNA"/>
</dbReference>
<dbReference type="KEGG" id="aaco:K1I37_01945"/>
<evidence type="ECO:0000259" key="1">
    <source>
        <dbReference type="PROSITE" id="PS51819"/>
    </source>
</evidence>
<dbReference type="Gene3D" id="3.10.180.10">
    <property type="entry name" value="2,3-Dihydroxybiphenyl 1,2-Dioxygenase, domain 1"/>
    <property type="match status" value="1"/>
</dbReference>
<dbReference type="InterPro" id="IPR037523">
    <property type="entry name" value="VOC_core"/>
</dbReference>
<dbReference type="Pfam" id="PF00903">
    <property type="entry name" value="Glyoxalase"/>
    <property type="match status" value="1"/>
</dbReference>
<dbReference type="PROSITE" id="PS51819">
    <property type="entry name" value="VOC"/>
    <property type="match status" value="1"/>
</dbReference>
<feature type="domain" description="VOC" evidence="1">
    <location>
        <begin position="14"/>
        <end position="132"/>
    </location>
</feature>
<keyword evidence="3" id="KW-1185">Reference proteome</keyword>
<dbReference type="InterPro" id="IPR004360">
    <property type="entry name" value="Glyas_Fos-R_dOase_dom"/>
</dbReference>
<evidence type="ECO:0000313" key="2">
    <source>
        <dbReference type="EMBL" id="UNO49341.1"/>
    </source>
</evidence>
<dbReference type="RefSeq" id="WP_081654156.1">
    <property type="nucleotide sequence ID" value="NZ_AURB01000148.1"/>
</dbReference>
<gene>
    <name evidence="2" type="ORF">K1I37_01945</name>
</gene>
<protein>
    <submittedName>
        <fullName evidence="2">VOC family protein</fullName>
    </submittedName>
</protein>
<dbReference type="Proteomes" id="UP000829401">
    <property type="component" value="Chromosome"/>
</dbReference>
<organism evidence="2 3">
    <name type="scientific">Alicyclobacillus acidoterrestris (strain ATCC 49025 / DSM 3922 / CIP 106132 / NCIMB 13137 / GD3B)</name>
    <dbReference type="NCBI Taxonomy" id="1356854"/>
    <lineage>
        <taxon>Bacteria</taxon>
        <taxon>Bacillati</taxon>
        <taxon>Bacillota</taxon>
        <taxon>Bacilli</taxon>
        <taxon>Bacillales</taxon>
        <taxon>Alicyclobacillaceae</taxon>
        <taxon>Alicyclobacillus</taxon>
    </lineage>
</organism>
<sequence length="134" mass="15017">MTDVQDERMMNMIRVSFVSIPVSNQDIALQFYTEKLGFEIVTDQPFGNGTRWIQLRPPGAQTDVVLFTPPGQEERIGGYQNVAFTCEDVVGTCKLLKERGVEFVKDAERANWGGIEAIFKDPDGNTFVLANPNE</sequence>
<name>A0A9E7CYQ6_ALIAG</name>